<evidence type="ECO:0000259" key="3">
    <source>
        <dbReference type="PROSITE" id="PS50102"/>
    </source>
</evidence>
<feature type="region of interest" description="Disordered" evidence="2">
    <location>
        <begin position="65"/>
        <end position="290"/>
    </location>
</feature>
<sequence length="290" mass="32923">MPTKIFVGNLSANTRSEDIRELFEKYGKVTECDVLKNFGFVHMQDETEANAAILELDGYSVKGTRMRVEKSTGKSKGGGDRRGSRGRGGGSRGGSGGGGRGGDRYSSSRYDPYARPPSYDYYDRGRYPPPPRDDRRYPPPGEDRYARDRYDYRYERRPPPADDYAYERRPPPPDSYYRDRVDRSGLSRPPPDYYARRDPYYPDYPDYPDYHDARGDYAPLPPPPPKSPYEDPGYSNGYGGDASSSQGQNYYDRFYKTPPAAKPLPSDIKGAEREHAPPGQGFIQSQPIYF</sequence>
<proteinExistence type="predicted"/>
<protein>
    <recommendedName>
        <fullName evidence="3">RRM domain-containing protein</fullName>
    </recommendedName>
</protein>
<dbReference type="InterPro" id="IPR050907">
    <property type="entry name" value="SRSF"/>
</dbReference>
<dbReference type="CDD" id="cd12343">
    <property type="entry name" value="RRM1_2_CoAA_like"/>
    <property type="match status" value="1"/>
</dbReference>
<dbReference type="InterPro" id="IPR012677">
    <property type="entry name" value="Nucleotide-bd_a/b_plait_sf"/>
</dbReference>
<feature type="compositionally biased region" description="Low complexity" evidence="2">
    <location>
        <begin position="104"/>
        <end position="120"/>
    </location>
</feature>
<evidence type="ECO:0000256" key="1">
    <source>
        <dbReference type="PROSITE-ProRule" id="PRU00176"/>
    </source>
</evidence>
<keyword evidence="5" id="KW-1185">Reference proteome</keyword>
<dbReference type="PROSITE" id="PS50102">
    <property type="entry name" value="RRM"/>
    <property type="match status" value="1"/>
</dbReference>
<feature type="domain" description="RRM" evidence="3">
    <location>
        <begin position="3"/>
        <end position="73"/>
    </location>
</feature>
<dbReference type="SMART" id="SM00360">
    <property type="entry name" value="RRM"/>
    <property type="match status" value="1"/>
</dbReference>
<reference evidence="4 5" key="1">
    <citation type="submission" date="2022-12" db="EMBL/GenBank/DDBJ databases">
        <title>Chromosome-level genome of Tegillarca granosa.</title>
        <authorList>
            <person name="Kim J."/>
        </authorList>
    </citation>
    <scope>NUCLEOTIDE SEQUENCE [LARGE SCALE GENOMIC DNA]</scope>
    <source>
        <strain evidence="4">Teg-2019</strain>
        <tissue evidence="4">Adductor muscle</tissue>
    </source>
</reference>
<evidence type="ECO:0000256" key="2">
    <source>
        <dbReference type="SAM" id="MobiDB-lite"/>
    </source>
</evidence>
<comment type="caution">
    <text evidence="4">The sequence shown here is derived from an EMBL/GenBank/DDBJ whole genome shotgun (WGS) entry which is preliminary data.</text>
</comment>
<accession>A0ABQ9EWC8</accession>
<evidence type="ECO:0000313" key="4">
    <source>
        <dbReference type="EMBL" id="KAJ8309453.1"/>
    </source>
</evidence>
<dbReference type="SUPFAM" id="SSF54928">
    <property type="entry name" value="RNA-binding domain, RBD"/>
    <property type="match status" value="1"/>
</dbReference>
<dbReference type="Proteomes" id="UP001217089">
    <property type="component" value="Unassembled WGS sequence"/>
</dbReference>
<keyword evidence="1" id="KW-0694">RNA-binding</keyword>
<dbReference type="Gene3D" id="3.30.70.330">
    <property type="match status" value="1"/>
</dbReference>
<dbReference type="InterPro" id="IPR000504">
    <property type="entry name" value="RRM_dom"/>
</dbReference>
<evidence type="ECO:0000313" key="5">
    <source>
        <dbReference type="Proteomes" id="UP001217089"/>
    </source>
</evidence>
<feature type="compositionally biased region" description="Gly residues" evidence="2">
    <location>
        <begin position="86"/>
        <end position="100"/>
    </location>
</feature>
<gene>
    <name evidence="4" type="ORF">KUTeg_014327</name>
</gene>
<name>A0ABQ9EWC8_TEGGR</name>
<dbReference type="InterPro" id="IPR035979">
    <property type="entry name" value="RBD_domain_sf"/>
</dbReference>
<feature type="compositionally biased region" description="Basic and acidic residues" evidence="2">
    <location>
        <begin position="121"/>
        <end position="185"/>
    </location>
</feature>
<dbReference type="EMBL" id="JARBDR010000657">
    <property type="protein sequence ID" value="KAJ8309453.1"/>
    <property type="molecule type" value="Genomic_DNA"/>
</dbReference>
<dbReference type="PANTHER" id="PTHR23147">
    <property type="entry name" value="SERINE/ARGININE RICH SPLICING FACTOR"/>
    <property type="match status" value="1"/>
</dbReference>
<dbReference type="Pfam" id="PF00076">
    <property type="entry name" value="RRM_1"/>
    <property type="match status" value="1"/>
</dbReference>
<organism evidence="4 5">
    <name type="scientific">Tegillarca granosa</name>
    <name type="common">Malaysian cockle</name>
    <name type="synonym">Anadara granosa</name>
    <dbReference type="NCBI Taxonomy" id="220873"/>
    <lineage>
        <taxon>Eukaryota</taxon>
        <taxon>Metazoa</taxon>
        <taxon>Spiralia</taxon>
        <taxon>Lophotrochozoa</taxon>
        <taxon>Mollusca</taxon>
        <taxon>Bivalvia</taxon>
        <taxon>Autobranchia</taxon>
        <taxon>Pteriomorphia</taxon>
        <taxon>Arcoida</taxon>
        <taxon>Arcoidea</taxon>
        <taxon>Arcidae</taxon>
        <taxon>Tegillarca</taxon>
    </lineage>
</organism>
<feature type="compositionally biased region" description="Basic and acidic residues" evidence="2">
    <location>
        <begin position="66"/>
        <end position="83"/>
    </location>
</feature>